<gene>
    <name evidence="1" type="ORF">DV451_005143</name>
</gene>
<proteinExistence type="predicted"/>
<organism evidence="1 2">
    <name type="scientific">Geotrichum candidum</name>
    <name type="common">Oospora lactis</name>
    <name type="synonym">Dipodascus geotrichum</name>
    <dbReference type="NCBI Taxonomy" id="1173061"/>
    <lineage>
        <taxon>Eukaryota</taxon>
        <taxon>Fungi</taxon>
        <taxon>Dikarya</taxon>
        <taxon>Ascomycota</taxon>
        <taxon>Saccharomycotina</taxon>
        <taxon>Dipodascomycetes</taxon>
        <taxon>Dipodascales</taxon>
        <taxon>Dipodascaceae</taxon>
        <taxon>Geotrichum</taxon>
    </lineage>
</organism>
<dbReference type="Proteomes" id="UP000750522">
    <property type="component" value="Unassembled WGS sequence"/>
</dbReference>
<evidence type="ECO:0000313" key="1">
    <source>
        <dbReference type="EMBL" id="KAF5093795.1"/>
    </source>
</evidence>
<protein>
    <submittedName>
        <fullName evidence="1">Uncharacterized protein</fullName>
    </submittedName>
</protein>
<name>A0A9P5KRG0_GEOCN</name>
<reference evidence="1" key="2">
    <citation type="submission" date="2020-01" db="EMBL/GenBank/DDBJ databases">
        <authorList>
            <person name="Perkins V."/>
            <person name="Lessard M.-H."/>
            <person name="Dugat-Bony E."/>
            <person name="Frenette M."/>
            <person name="Labrie S."/>
        </authorList>
    </citation>
    <scope>NUCLEOTIDE SEQUENCE</scope>
    <source>
        <strain evidence="1">LMA-70</strain>
    </source>
</reference>
<comment type="caution">
    <text evidence="1">The sequence shown here is derived from an EMBL/GenBank/DDBJ whole genome shotgun (WGS) entry which is preliminary data.</text>
</comment>
<evidence type="ECO:0000313" key="2">
    <source>
        <dbReference type="Proteomes" id="UP000750522"/>
    </source>
</evidence>
<dbReference type="AlphaFoldDB" id="A0A9P5KRG0"/>
<accession>A0A9P5KRG0</accession>
<reference evidence="1" key="1">
    <citation type="journal article" date="2020" name="Front. Microbiol.">
        <title>Phenotypic and Genetic Characterization of the Cheese Ripening Yeast Geotrichum candidum.</title>
        <authorList>
            <person name="Perkins V."/>
            <person name="Vignola S."/>
            <person name="Lessard M.H."/>
            <person name="Plante P.L."/>
            <person name="Corbeil J."/>
            <person name="Dugat-Bony E."/>
            <person name="Frenette M."/>
            <person name="Labrie S."/>
        </authorList>
    </citation>
    <scope>NUCLEOTIDE SEQUENCE</scope>
    <source>
        <strain evidence="1">LMA-70</strain>
    </source>
</reference>
<dbReference type="EMBL" id="QQZK01000234">
    <property type="protein sequence ID" value="KAF5093795.1"/>
    <property type="molecule type" value="Genomic_DNA"/>
</dbReference>
<sequence length="437" mass="47631">MEPSVLDVFQGLSTLELELLFSTDTFAGGTSALSSLVLSSFSFSTGMTRQQNGEGGLASRSIGLIGLGLAYNSVKAIDLAQVWTAAKGRHKQIVRRERVRELVERRASRGMTENLLSSTDEFPKRNEDDDDEGAILEEDEDDDQAVARAMLLTPKLLRLPGVLQRTGVVTLIYDTLVPEYGLSAPLDWSLGVGLFALWGTLHYSDSFKRWDRAIFGSHRLLYQGDSNTPGLDGGDPEGMESIVAHLIVVWAGSKYSELVQTLDLNAFVLGVVGAGLMAGTALYNYKQHKGSHTTVTTKKDISFFTGAIGNGILHDLFSQLLVSYTSASTTIASTIAAVGRRSIETFLWGTIILKLAKEYPLLGSEPAKSASITRSNSNETNTSSFSDFDLTEANRSRTVWWWLQARVGSAPLVACYMGMLVSGSVWLVKNGVRLVYY</sequence>